<sequence length="255" mass="29614">MKDSCNGFNMRVSMNSEYRFKIRSVTPDVRSREFFYASRLEPVVQGNETFQYFHRISGSTPQTKHIAVDVDIQNKAWRLLRLNGTDNQNEWLGYGSRHTNVTRLPKFFTLSAHIVQKGTMSLHKHQKHMHIPELNMSASNMKDFLHSVNQEPFLRIYDTRGLNDDQVTSLLDKKWSSKSDPRVIMRTAAFGHGRKTLGYSRRSLYMCVREHEGYSSDRFAEHAAPRHVVGIDDRNLVPLAIVWALRADKGDRFEI</sequence>
<evidence type="ECO:0000313" key="2">
    <source>
        <dbReference type="Proteomes" id="UP000070700"/>
    </source>
</evidence>
<proteinExistence type="predicted"/>
<dbReference type="STRING" id="149040.A0A194XHS8"/>
<name>A0A194XHS8_MOLSC</name>
<protein>
    <submittedName>
        <fullName evidence="1">Uncharacterized protein</fullName>
    </submittedName>
</protein>
<dbReference type="EMBL" id="KQ947410">
    <property type="protein sequence ID" value="KUJ19684.1"/>
    <property type="molecule type" value="Genomic_DNA"/>
</dbReference>
<gene>
    <name evidence="1" type="ORF">LY89DRAFT_457921</name>
</gene>
<organism evidence="1 2">
    <name type="scientific">Mollisia scopiformis</name>
    <name type="common">Conifer needle endophyte fungus</name>
    <name type="synonym">Phialocephala scopiformis</name>
    <dbReference type="NCBI Taxonomy" id="149040"/>
    <lineage>
        <taxon>Eukaryota</taxon>
        <taxon>Fungi</taxon>
        <taxon>Dikarya</taxon>
        <taxon>Ascomycota</taxon>
        <taxon>Pezizomycotina</taxon>
        <taxon>Leotiomycetes</taxon>
        <taxon>Helotiales</taxon>
        <taxon>Mollisiaceae</taxon>
        <taxon>Mollisia</taxon>
    </lineage>
</organism>
<dbReference type="InParanoid" id="A0A194XHS8"/>
<reference evidence="1 2" key="1">
    <citation type="submission" date="2015-10" db="EMBL/GenBank/DDBJ databases">
        <title>Full genome of DAOMC 229536 Phialocephala scopiformis, a fungal endophyte of spruce producing the potent anti-insectan compound rugulosin.</title>
        <authorList>
            <consortium name="DOE Joint Genome Institute"/>
            <person name="Walker A.K."/>
            <person name="Frasz S.L."/>
            <person name="Seifert K.A."/>
            <person name="Miller J.D."/>
            <person name="Mondo S.J."/>
            <person name="Labutti K."/>
            <person name="Lipzen A."/>
            <person name="Dockter R."/>
            <person name="Kennedy M."/>
            <person name="Grigoriev I.V."/>
            <person name="Spatafora J.W."/>
        </authorList>
    </citation>
    <scope>NUCLEOTIDE SEQUENCE [LARGE SCALE GENOMIC DNA]</scope>
    <source>
        <strain evidence="1 2">CBS 120377</strain>
    </source>
</reference>
<dbReference type="RefSeq" id="XP_018074039.1">
    <property type="nucleotide sequence ID" value="XM_018207661.1"/>
</dbReference>
<dbReference type="AlphaFoldDB" id="A0A194XHS8"/>
<keyword evidence="2" id="KW-1185">Reference proteome</keyword>
<dbReference type="GeneID" id="28817387"/>
<dbReference type="OrthoDB" id="6512771at2759"/>
<accession>A0A194XHS8</accession>
<evidence type="ECO:0000313" key="1">
    <source>
        <dbReference type="EMBL" id="KUJ19684.1"/>
    </source>
</evidence>
<dbReference type="KEGG" id="psco:LY89DRAFT_457921"/>
<dbReference type="Proteomes" id="UP000070700">
    <property type="component" value="Unassembled WGS sequence"/>
</dbReference>